<dbReference type="SUPFAM" id="SSF46626">
    <property type="entry name" value="Cytochrome c"/>
    <property type="match status" value="1"/>
</dbReference>
<organism evidence="8 9">
    <name type="scientific">Mesorhizobium delmotii</name>
    <dbReference type="NCBI Taxonomy" id="1631247"/>
    <lineage>
        <taxon>Bacteria</taxon>
        <taxon>Pseudomonadati</taxon>
        <taxon>Pseudomonadota</taxon>
        <taxon>Alphaproteobacteria</taxon>
        <taxon>Hyphomicrobiales</taxon>
        <taxon>Phyllobacteriaceae</taxon>
        <taxon>Mesorhizobium</taxon>
    </lineage>
</organism>
<evidence type="ECO:0000256" key="6">
    <source>
        <dbReference type="PROSITE-ProRule" id="PRU00433"/>
    </source>
</evidence>
<reference evidence="9" key="1">
    <citation type="submission" date="2016-12" db="EMBL/GenBank/DDBJ databases">
        <authorList>
            <person name="Brunel B."/>
        </authorList>
    </citation>
    <scope>NUCLEOTIDE SEQUENCE [LARGE SCALE GENOMIC DNA]</scope>
</reference>
<dbReference type="GO" id="GO:0046872">
    <property type="term" value="F:metal ion binding"/>
    <property type="evidence" value="ECO:0007669"/>
    <property type="project" value="UniProtKB-KW"/>
</dbReference>
<keyword evidence="4" id="KW-0249">Electron transport</keyword>
<dbReference type="GO" id="GO:0020037">
    <property type="term" value="F:heme binding"/>
    <property type="evidence" value="ECO:0007669"/>
    <property type="project" value="InterPro"/>
</dbReference>
<evidence type="ECO:0000313" key="9">
    <source>
        <dbReference type="Proteomes" id="UP000245698"/>
    </source>
</evidence>
<accession>A0A2P9AU57</accession>
<evidence type="ECO:0000259" key="7">
    <source>
        <dbReference type="PROSITE" id="PS51007"/>
    </source>
</evidence>
<dbReference type="AlphaFoldDB" id="A0A2P9AU57"/>
<protein>
    <submittedName>
        <fullName evidence="8">Cytochrome c2 (Modular protein)</fullName>
    </submittedName>
</protein>
<keyword evidence="2 6" id="KW-0349">Heme</keyword>
<sequence>MPRLPEPDTWFGSGRLGRVSKFVVGGRSAGTTRRSLKDANMKSTLLGLTTAILTVVGSAHAQDISSGNAEAGAVVFRRCMACHKVGPDAMNGVGPVLNAVVGRAAGAYPDYSYSAANKNSGLTWDELTLATYLRAPRKLVPGTKMTFAGLSKDQEIADVIAYLKQFNAQGQKVGP</sequence>
<name>A0A2P9AU57_9HYPH</name>
<evidence type="ECO:0000256" key="5">
    <source>
        <dbReference type="ARBA" id="ARBA00023004"/>
    </source>
</evidence>
<keyword evidence="1" id="KW-0813">Transport</keyword>
<keyword evidence="9" id="KW-1185">Reference proteome</keyword>
<feature type="domain" description="Cytochrome c" evidence="7">
    <location>
        <begin position="67"/>
        <end position="167"/>
    </location>
</feature>
<gene>
    <name evidence="8" type="ORF">BQ8482_480135</name>
</gene>
<dbReference type="Proteomes" id="UP000245698">
    <property type="component" value="Unassembled WGS sequence"/>
</dbReference>
<dbReference type="InterPro" id="IPR009056">
    <property type="entry name" value="Cyt_c-like_dom"/>
</dbReference>
<dbReference type="GO" id="GO:0009055">
    <property type="term" value="F:electron transfer activity"/>
    <property type="evidence" value="ECO:0007669"/>
    <property type="project" value="InterPro"/>
</dbReference>
<evidence type="ECO:0000256" key="2">
    <source>
        <dbReference type="ARBA" id="ARBA00022617"/>
    </source>
</evidence>
<proteinExistence type="predicted"/>
<keyword evidence="5 6" id="KW-0408">Iron</keyword>
<dbReference type="Gene3D" id="1.10.760.10">
    <property type="entry name" value="Cytochrome c-like domain"/>
    <property type="match status" value="1"/>
</dbReference>
<dbReference type="InterPro" id="IPR002327">
    <property type="entry name" value="Cyt_c_1A/1B"/>
</dbReference>
<dbReference type="PRINTS" id="PR00604">
    <property type="entry name" value="CYTCHRMECIAB"/>
</dbReference>
<dbReference type="PROSITE" id="PS51007">
    <property type="entry name" value="CYTC"/>
    <property type="match status" value="1"/>
</dbReference>
<dbReference type="InterPro" id="IPR036909">
    <property type="entry name" value="Cyt_c-like_dom_sf"/>
</dbReference>
<evidence type="ECO:0000256" key="4">
    <source>
        <dbReference type="ARBA" id="ARBA00022982"/>
    </source>
</evidence>
<evidence type="ECO:0000313" key="8">
    <source>
        <dbReference type="EMBL" id="SJM34652.1"/>
    </source>
</evidence>
<keyword evidence="3 6" id="KW-0479">Metal-binding</keyword>
<evidence type="ECO:0000256" key="3">
    <source>
        <dbReference type="ARBA" id="ARBA00022723"/>
    </source>
</evidence>
<evidence type="ECO:0000256" key="1">
    <source>
        <dbReference type="ARBA" id="ARBA00022448"/>
    </source>
</evidence>
<dbReference type="EMBL" id="FUIG01000057">
    <property type="protein sequence ID" value="SJM34652.1"/>
    <property type="molecule type" value="Genomic_DNA"/>
</dbReference>
<dbReference type="PANTHER" id="PTHR11961">
    <property type="entry name" value="CYTOCHROME C"/>
    <property type="match status" value="1"/>
</dbReference>
<dbReference type="Pfam" id="PF00034">
    <property type="entry name" value="Cytochrom_C"/>
    <property type="match status" value="1"/>
</dbReference>